<keyword evidence="5" id="KW-0597">Phosphoprotein</keyword>
<feature type="transmembrane region" description="Helical" evidence="11">
    <location>
        <begin position="21"/>
        <end position="45"/>
    </location>
</feature>
<organism evidence="13 14">
    <name type="scientific">Desulfamplus magnetovallimortis</name>
    <dbReference type="NCBI Taxonomy" id="1246637"/>
    <lineage>
        <taxon>Bacteria</taxon>
        <taxon>Pseudomonadati</taxon>
        <taxon>Thermodesulfobacteriota</taxon>
        <taxon>Desulfobacteria</taxon>
        <taxon>Desulfobacterales</taxon>
        <taxon>Desulfobacteraceae</taxon>
        <taxon>Desulfamplus</taxon>
    </lineage>
</organism>
<dbReference type="CDD" id="cd06225">
    <property type="entry name" value="HAMP"/>
    <property type="match status" value="1"/>
</dbReference>
<gene>
    <name evidence="13" type="ORF">MTBBW1_2690005</name>
</gene>
<keyword evidence="9 11" id="KW-1133">Transmembrane helix</keyword>
<dbReference type="InterPro" id="IPR033480">
    <property type="entry name" value="sCache_2"/>
</dbReference>
<evidence type="ECO:0000313" key="14">
    <source>
        <dbReference type="Proteomes" id="UP000191931"/>
    </source>
</evidence>
<evidence type="ECO:0000256" key="4">
    <source>
        <dbReference type="ARBA" id="ARBA00022475"/>
    </source>
</evidence>
<evidence type="ECO:0000256" key="9">
    <source>
        <dbReference type="ARBA" id="ARBA00022989"/>
    </source>
</evidence>
<dbReference type="EC" id="2.7.13.3" evidence="3"/>
<name>A0A1W1HFD5_9BACT</name>
<dbReference type="Pfam" id="PF00672">
    <property type="entry name" value="HAMP"/>
    <property type="match status" value="1"/>
</dbReference>
<dbReference type="SMART" id="SM01049">
    <property type="entry name" value="Cache_2"/>
    <property type="match status" value="1"/>
</dbReference>
<keyword evidence="4" id="KW-1003">Cell membrane</keyword>
<dbReference type="GO" id="GO:0005886">
    <property type="term" value="C:plasma membrane"/>
    <property type="evidence" value="ECO:0007669"/>
    <property type="project" value="UniProtKB-SubCell"/>
</dbReference>
<comment type="catalytic activity">
    <reaction evidence="1">
        <text>ATP + protein L-histidine = ADP + protein N-phospho-L-histidine.</text>
        <dbReference type="EC" id="2.7.13.3"/>
    </reaction>
</comment>
<protein>
    <recommendedName>
        <fullName evidence="3">histidine kinase</fullName>
        <ecNumber evidence="3">2.7.13.3</ecNumber>
    </recommendedName>
</protein>
<dbReference type="Proteomes" id="UP000191931">
    <property type="component" value="Unassembled WGS sequence"/>
</dbReference>
<dbReference type="GO" id="GO:0000155">
    <property type="term" value="F:phosphorelay sensor kinase activity"/>
    <property type="evidence" value="ECO:0007669"/>
    <property type="project" value="TreeGrafter"/>
</dbReference>
<evidence type="ECO:0000256" key="10">
    <source>
        <dbReference type="ARBA" id="ARBA00023136"/>
    </source>
</evidence>
<evidence type="ECO:0000256" key="6">
    <source>
        <dbReference type="ARBA" id="ARBA00022679"/>
    </source>
</evidence>
<keyword evidence="6" id="KW-0808">Transferase</keyword>
<dbReference type="PANTHER" id="PTHR45528:SF10">
    <property type="entry name" value="METHYL-ACCEPTING CHEMOTAXIS PROTEIN"/>
    <property type="match status" value="1"/>
</dbReference>
<dbReference type="EMBL" id="FWEV01000189">
    <property type="protein sequence ID" value="SLM31092.1"/>
    <property type="molecule type" value="Genomic_DNA"/>
</dbReference>
<evidence type="ECO:0000256" key="3">
    <source>
        <dbReference type="ARBA" id="ARBA00012438"/>
    </source>
</evidence>
<dbReference type="AlphaFoldDB" id="A0A1W1HFD5"/>
<evidence type="ECO:0000259" key="12">
    <source>
        <dbReference type="PROSITE" id="PS50885"/>
    </source>
</evidence>
<evidence type="ECO:0000256" key="11">
    <source>
        <dbReference type="SAM" id="Phobius"/>
    </source>
</evidence>
<dbReference type="PANTHER" id="PTHR45528">
    <property type="entry name" value="SENSOR HISTIDINE KINASE CPXA"/>
    <property type="match status" value="1"/>
</dbReference>
<keyword evidence="7 11" id="KW-0812">Transmembrane</keyword>
<evidence type="ECO:0000256" key="8">
    <source>
        <dbReference type="ARBA" id="ARBA00022777"/>
    </source>
</evidence>
<reference evidence="13 14" key="1">
    <citation type="submission" date="2017-03" db="EMBL/GenBank/DDBJ databases">
        <authorList>
            <person name="Afonso C.L."/>
            <person name="Miller P.J."/>
            <person name="Scott M.A."/>
            <person name="Spackman E."/>
            <person name="Goraichik I."/>
            <person name="Dimitrov K.M."/>
            <person name="Suarez D.L."/>
            <person name="Swayne D.E."/>
        </authorList>
    </citation>
    <scope>NUCLEOTIDE SEQUENCE [LARGE SCALE GENOMIC DNA]</scope>
    <source>
        <strain evidence="13">PRJEB14757</strain>
    </source>
</reference>
<dbReference type="InterPro" id="IPR003660">
    <property type="entry name" value="HAMP_dom"/>
</dbReference>
<keyword evidence="14" id="KW-1185">Reference proteome</keyword>
<dbReference type="Gene3D" id="3.30.450.20">
    <property type="entry name" value="PAS domain"/>
    <property type="match status" value="1"/>
</dbReference>
<dbReference type="CDD" id="cd18774">
    <property type="entry name" value="PDC2_HK_sensor"/>
    <property type="match status" value="1"/>
</dbReference>
<dbReference type="OrthoDB" id="9761634at2"/>
<dbReference type="Gene3D" id="6.10.340.10">
    <property type="match status" value="1"/>
</dbReference>
<feature type="domain" description="HAMP" evidence="12">
    <location>
        <begin position="235"/>
        <end position="287"/>
    </location>
</feature>
<proteinExistence type="predicted"/>
<evidence type="ECO:0000256" key="7">
    <source>
        <dbReference type="ARBA" id="ARBA00022692"/>
    </source>
</evidence>
<dbReference type="SMART" id="SM00304">
    <property type="entry name" value="HAMP"/>
    <property type="match status" value="1"/>
</dbReference>
<accession>A0A1W1HFD5</accession>
<sequence length="334" mass="37708">MDMAVRRHNLKDVCMKLSREINLFIIGSMVILGTLCAGVSTYSLYYNSKAEMEHLSNLLLSERKNNLRDLVAGAYSVLATANFYEPAQNALSDMRFGENNQNHFFVVDTDGMFWVYPENPDFLGKVKMDLSDAEGTPYIQQIINGATSSGEGVIQYKEMSEGSNGLITRLVHYKYFEKWKWVVCAGMSINDIEHVLAQKEKELEKSMLRQLVQISVMLLAALAISTLFSAKMISRRVVAPLLAIKDAAESIGQGNFNNTIEVKGGQEIRQLAKSILRMQNSLEISLKMTKQMKEQQKIRSLKNSTQTINSKKSDLKKTDLKYNVADDRKIHKVS</sequence>
<comment type="subcellular location">
    <subcellularLocation>
        <location evidence="2">Cell membrane</location>
        <topology evidence="2">Multi-pass membrane protein</topology>
    </subcellularLocation>
</comment>
<dbReference type="Pfam" id="PF08269">
    <property type="entry name" value="dCache_2"/>
    <property type="match status" value="1"/>
</dbReference>
<keyword evidence="8" id="KW-0418">Kinase</keyword>
<dbReference type="SUPFAM" id="SSF158472">
    <property type="entry name" value="HAMP domain-like"/>
    <property type="match status" value="1"/>
</dbReference>
<dbReference type="STRING" id="1246637.MTBBW1_2690005"/>
<evidence type="ECO:0000256" key="2">
    <source>
        <dbReference type="ARBA" id="ARBA00004651"/>
    </source>
</evidence>
<evidence type="ECO:0000256" key="1">
    <source>
        <dbReference type="ARBA" id="ARBA00000085"/>
    </source>
</evidence>
<dbReference type="InterPro" id="IPR050398">
    <property type="entry name" value="HssS/ArlS-like"/>
</dbReference>
<evidence type="ECO:0000256" key="5">
    <source>
        <dbReference type="ARBA" id="ARBA00022553"/>
    </source>
</evidence>
<evidence type="ECO:0000313" key="13">
    <source>
        <dbReference type="EMBL" id="SLM31092.1"/>
    </source>
</evidence>
<dbReference type="PROSITE" id="PS50885">
    <property type="entry name" value="HAMP"/>
    <property type="match status" value="1"/>
</dbReference>
<keyword evidence="10 11" id="KW-0472">Membrane</keyword>
<dbReference type="InterPro" id="IPR004010">
    <property type="entry name" value="Double_Cache_2"/>
</dbReference>